<reference evidence="2" key="1">
    <citation type="submission" date="2021-01" db="EMBL/GenBank/DDBJ databases">
        <title>Ramlibacter sp. strain AW1 16S ribosomal RNA gene Genome sequencing and assembly.</title>
        <authorList>
            <person name="Kang M."/>
        </authorList>
    </citation>
    <scope>NUCLEOTIDE SEQUENCE</scope>
    <source>
        <strain evidence="2">AW1</strain>
    </source>
</reference>
<dbReference type="Pfam" id="PF04940">
    <property type="entry name" value="BLUF"/>
    <property type="match status" value="1"/>
</dbReference>
<sequence>MALVSLTYTSIAVSEPLAVQLQHLLVRAQARNSEYQVTGALLFCAGAFAQCIEGPPASIDHIYRIILEDPLHTDLQLTSHEPIARRAFPEWSMALRTRAGSHMSWGGPVLSKRLVERPGEPSQAVRLLARFWRDGGRR</sequence>
<dbReference type="RefSeq" id="WP_201684684.1">
    <property type="nucleotide sequence ID" value="NZ_JAEQNA010000005.1"/>
</dbReference>
<name>A0A937D742_9BURK</name>
<dbReference type="GO" id="GO:0009882">
    <property type="term" value="F:blue light photoreceptor activity"/>
    <property type="evidence" value="ECO:0007669"/>
    <property type="project" value="InterPro"/>
</dbReference>
<comment type="caution">
    <text evidence="2">The sequence shown here is derived from an EMBL/GenBank/DDBJ whole genome shotgun (WGS) entry which is preliminary data.</text>
</comment>
<keyword evidence="3" id="KW-1185">Reference proteome</keyword>
<dbReference type="SUPFAM" id="SSF54975">
    <property type="entry name" value="Acylphosphatase/BLUF domain-like"/>
    <property type="match status" value="1"/>
</dbReference>
<gene>
    <name evidence="2" type="ORF">JI739_14750</name>
</gene>
<dbReference type="Gene3D" id="3.30.70.100">
    <property type="match status" value="1"/>
</dbReference>
<feature type="domain" description="BLUF" evidence="1">
    <location>
        <begin position="3"/>
        <end position="94"/>
    </location>
</feature>
<dbReference type="EMBL" id="JAEQNA010000005">
    <property type="protein sequence ID" value="MBL0421613.1"/>
    <property type="molecule type" value="Genomic_DNA"/>
</dbReference>
<dbReference type="PROSITE" id="PS50925">
    <property type="entry name" value="BLUF"/>
    <property type="match status" value="1"/>
</dbReference>
<proteinExistence type="predicted"/>
<evidence type="ECO:0000313" key="3">
    <source>
        <dbReference type="Proteomes" id="UP000613011"/>
    </source>
</evidence>
<dbReference type="GO" id="GO:0071949">
    <property type="term" value="F:FAD binding"/>
    <property type="evidence" value="ECO:0007669"/>
    <property type="project" value="InterPro"/>
</dbReference>
<dbReference type="Proteomes" id="UP000613011">
    <property type="component" value="Unassembled WGS sequence"/>
</dbReference>
<dbReference type="SMART" id="SM01034">
    <property type="entry name" value="BLUF"/>
    <property type="match status" value="1"/>
</dbReference>
<dbReference type="AlphaFoldDB" id="A0A937D742"/>
<dbReference type="InterPro" id="IPR007024">
    <property type="entry name" value="BLUF_domain"/>
</dbReference>
<evidence type="ECO:0000313" key="2">
    <source>
        <dbReference type="EMBL" id="MBL0421613.1"/>
    </source>
</evidence>
<dbReference type="InterPro" id="IPR036046">
    <property type="entry name" value="Acylphosphatase-like_dom_sf"/>
</dbReference>
<evidence type="ECO:0000259" key="1">
    <source>
        <dbReference type="PROSITE" id="PS50925"/>
    </source>
</evidence>
<protein>
    <submittedName>
        <fullName evidence="2">BLUF domain-containing protein</fullName>
    </submittedName>
</protein>
<organism evidence="2 3">
    <name type="scientific">Ramlibacter aurantiacus</name>
    <dbReference type="NCBI Taxonomy" id="2801330"/>
    <lineage>
        <taxon>Bacteria</taxon>
        <taxon>Pseudomonadati</taxon>
        <taxon>Pseudomonadota</taxon>
        <taxon>Betaproteobacteria</taxon>
        <taxon>Burkholderiales</taxon>
        <taxon>Comamonadaceae</taxon>
        <taxon>Ramlibacter</taxon>
    </lineage>
</organism>
<accession>A0A937D742</accession>